<name>A0A180H4X0_PUCT1</name>
<reference evidence="3 4" key="3">
    <citation type="journal article" date="2017" name="G3 (Bethesda)">
        <title>Comparative analysis highlights variable genome content of wheat rusts and divergence of the mating loci.</title>
        <authorList>
            <person name="Cuomo C.A."/>
            <person name="Bakkeren G."/>
            <person name="Khalil H.B."/>
            <person name="Panwar V."/>
            <person name="Joly D."/>
            <person name="Linning R."/>
            <person name="Sakthikumar S."/>
            <person name="Song X."/>
            <person name="Adiconis X."/>
            <person name="Fan L."/>
            <person name="Goldberg J.M."/>
            <person name="Levin J.Z."/>
            <person name="Young S."/>
            <person name="Zeng Q."/>
            <person name="Anikster Y."/>
            <person name="Bruce M."/>
            <person name="Wang M."/>
            <person name="Yin C."/>
            <person name="McCallum B."/>
            <person name="Szabo L.J."/>
            <person name="Hulbert S."/>
            <person name="Chen X."/>
            <person name="Fellers J.P."/>
        </authorList>
    </citation>
    <scope>NUCLEOTIDE SEQUENCE</scope>
    <source>
        <strain evidence="4">Isolate 1-1 / race 1 (BBBD)</strain>
        <strain evidence="3">isolate 1-1 / race 1 (BBBD)</strain>
    </source>
</reference>
<sequence length="427" mass="46855">MNMFGEQATQWSAPGNFESNLAFLHSQGQSDTRIVHDQYQYQGAPNPPSYPQDTIVSSLGLFGMFPFIGYPQDQEHNFQLNKNSAEPAAEPIAVSPKSLSFCGPQMTGPLTPTAGLGLHTSQLIQPEAFKSSFSIIGYGSTTPSTTYENNEGGNMGYETGTSYQVNNENVGLTKEEFNYAFNSGFKSDLDSSMSTDNPPASLERSQLDQHGLYGPDISHLLDSIFKESASMPVDSTRDDCLPGYKPPTLVQQVGLNLPTRNQINVNSHQRPERGHQAGVLKPLQNRTPEALGGISDQEMKPANKQLPKYFPGENPEILELPRIARNPPNNFPNDIGTDQFQKRKFSDEEADQSFISCRTIKTTRRVMTGGKNSRGAATYCPLITVSIPSVPWIPEINCGSKTNSKTANSRRSKAGSTLQKKAKVEKH</sequence>
<evidence type="ECO:0000256" key="1">
    <source>
        <dbReference type="SAM" id="MobiDB-lite"/>
    </source>
</evidence>
<dbReference type="EnsemblFungi" id="PTTG_11732-t43_1">
    <property type="protein sequence ID" value="PTTG_11732-t43_1-p1"/>
    <property type="gene ID" value="PTTG_11732"/>
</dbReference>
<gene>
    <name evidence="2" type="ORF">PTTG_11732</name>
</gene>
<protein>
    <submittedName>
        <fullName evidence="2 3">Uncharacterized protein</fullName>
    </submittedName>
</protein>
<proteinExistence type="predicted"/>
<dbReference type="Proteomes" id="UP000005240">
    <property type="component" value="Unassembled WGS sequence"/>
</dbReference>
<feature type="region of interest" description="Disordered" evidence="1">
    <location>
        <begin position="398"/>
        <end position="427"/>
    </location>
</feature>
<dbReference type="EMBL" id="ADAS02000002">
    <property type="protein sequence ID" value="OAV99619.1"/>
    <property type="molecule type" value="Genomic_DNA"/>
</dbReference>
<dbReference type="OrthoDB" id="2496344at2759"/>
<accession>A0A180H4X0</accession>
<reference evidence="3" key="4">
    <citation type="submission" date="2025-05" db="UniProtKB">
        <authorList>
            <consortium name="EnsemblFungi"/>
        </authorList>
    </citation>
    <scope>IDENTIFICATION</scope>
    <source>
        <strain evidence="3">isolate 1-1 / race 1 (BBBD)</strain>
    </source>
</reference>
<evidence type="ECO:0000313" key="3">
    <source>
        <dbReference type="EnsemblFungi" id="PTTG_11732-t43_1-p1"/>
    </source>
</evidence>
<evidence type="ECO:0000313" key="2">
    <source>
        <dbReference type="EMBL" id="OAV99619.1"/>
    </source>
</evidence>
<dbReference type="VEuPathDB" id="FungiDB:PTTG_11732"/>
<reference evidence="2" key="2">
    <citation type="submission" date="2016-05" db="EMBL/GenBank/DDBJ databases">
        <title>Comparative analysis highlights variable genome content of wheat rusts and divergence of the mating loci.</title>
        <authorList>
            <person name="Cuomo C.A."/>
            <person name="Bakkeren G."/>
            <person name="Szabo L."/>
            <person name="Khalil H."/>
            <person name="Joly D."/>
            <person name="Goldberg J."/>
            <person name="Young S."/>
            <person name="Zeng Q."/>
            <person name="Fellers J."/>
        </authorList>
    </citation>
    <scope>NUCLEOTIDE SEQUENCE [LARGE SCALE GENOMIC DNA]</scope>
    <source>
        <strain evidence="2">1-1 BBBD Race 1</strain>
    </source>
</reference>
<dbReference type="AlphaFoldDB" id="A0A180H4X0"/>
<reference evidence="2" key="1">
    <citation type="submission" date="2009-11" db="EMBL/GenBank/DDBJ databases">
        <authorList>
            <consortium name="The Broad Institute Genome Sequencing Platform"/>
            <person name="Ward D."/>
            <person name="Feldgarden M."/>
            <person name="Earl A."/>
            <person name="Young S.K."/>
            <person name="Zeng Q."/>
            <person name="Koehrsen M."/>
            <person name="Alvarado L."/>
            <person name="Berlin A."/>
            <person name="Bochicchio J."/>
            <person name="Borenstein D."/>
            <person name="Chapman S.B."/>
            <person name="Chen Z."/>
            <person name="Engels R."/>
            <person name="Freedman E."/>
            <person name="Gellesch M."/>
            <person name="Goldberg J."/>
            <person name="Griggs A."/>
            <person name="Gujja S."/>
            <person name="Heilman E."/>
            <person name="Heiman D."/>
            <person name="Hepburn T."/>
            <person name="Howarth C."/>
            <person name="Jen D."/>
            <person name="Larson L."/>
            <person name="Lewis B."/>
            <person name="Mehta T."/>
            <person name="Park D."/>
            <person name="Pearson M."/>
            <person name="Roberts A."/>
            <person name="Saif S."/>
            <person name="Shea T."/>
            <person name="Shenoy N."/>
            <person name="Sisk P."/>
            <person name="Stolte C."/>
            <person name="Sykes S."/>
            <person name="Thomson T."/>
            <person name="Walk T."/>
            <person name="White J."/>
            <person name="Yandava C."/>
            <person name="Izard J."/>
            <person name="Baranova O.V."/>
            <person name="Blanton J.M."/>
            <person name="Tanner A.C."/>
            <person name="Dewhirst F.E."/>
            <person name="Haas B."/>
            <person name="Nusbaum C."/>
            <person name="Birren B."/>
        </authorList>
    </citation>
    <scope>NUCLEOTIDE SEQUENCE [LARGE SCALE GENOMIC DNA]</scope>
    <source>
        <strain evidence="2">1-1 BBBD Race 1</strain>
    </source>
</reference>
<evidence type="ECO:0000313" key="4">
    <source>
        <dbReference type="Proteomes" id="UP000005240"/>
    </source>
</evidence>
<keyword evidence="4" id="KW-1185">Reference proteome</keyword>
<organism evidence="2">
    <name type="scientific">Puccinia triticina (isolate 1-1 / race 1 (BBBD))</name>
    <name type="common">Brown leaf rust fungus</name>
    <dbReference type="NCBI Taxonomy" id="630390"/>
    <lineage>
        <taxon>Eukaryota</taxon>
        <taxon>Fungi</taxon>
        <taxon>Dikarya</taxon>
        <taxon>Basidiomycota</taxon>
        <taxon>Pucciniomycotina</taxon>
        <taxon>Pucciniomycetes</taxon>
        <taxon>Pucciniales</taxon>
        <taxon>Pucciniaceae</taxon>
        <taxon>Puccinia</taxon>
    </lineage>
</organism>